<keyword evidence="2" id="KW-1185">Reference proteome</keyword>
<evidence type="ECO:0000313" key="2">
    <source>
        <dbReference type="Proteomes" id="UP001173802"/>
    </source>
</evidence>
<comment type="caution">
    <text evidence="1">The sequence shown here is derived from an EMBL/GenBank/DDBJ whole genome shotgun (WGS) entry which is preliminary data.</text>
</comment>
<gene>
    <name evidence="1" type="ORF">NYG90_09085</name>
</gene>
<reference evidence="1 2" key="1">
    <citation type="journal article" date="2023" name="Microorganisms">
        <title>Isolation and Genomic Characteristics of Cat-Borne Campylobacter felis sp. nov. and Sheep-Borne Campylobacter ovis sp. nov.</title>
        <authorList>
            <person name="Wang H."/>
            <person name="Li Y."/>
            <person name="Gu Y."/>
            <person name="Zhou G."/>
            <person name="Chen X."/>
            <person name="Zhang X."/>
            <person name="Shao Z."/>
            <person name="Zhang J."/>
            <person name="Zhang M."/>
        </authorList>
    </citation>
    <scope>NUCLEOTIDE SEQUENCE [LARGE SCALE GENOMIC DNA]</scope>
    <source>
        <strain evidence="1 2">XJK30-2</strain>
    </source>
</reference>
<accession>A0ACC6FUM4</accession>
<proteinExistence type="predicted"/>
<evidence type="ECO:0000313" key="1">
    <source>
        <dbReference type="EMBL" id="MDL0082820.1"/>
    </source>
</evidence>
<sequence length="1162" mass="126615">MELVVVLVIIFIVFLFVGAVYGFIARSKAQQIARDLELAHSKLGRVMARLEKLESSFSPSSQAGKIGAAIHAQQKGEKVDSSKDSASAECVDCHADFQSARNDSTNAAHNDTKVDSRSWDSKIVRLESGLFKPSAEIRLGRLSHKQGAEIRDSSPQAESLAKKVDSSGSCDSSPQAKSIAKDSSKPKSAAHSSTQPTPKFQRLLHTFTQNSLALLGGIFFILAAFFLINYSINHSLITPQVRIGLSLAFGVLLLACGILSTLYQHTLARKLQRLSIFKQPSIIAQTCIGAGLVVEFLAVYGGYYFYRFFGLTGAFALLALIAVFALVLTLRYGVVIGIFGVLGSFSTPVLLASGAYHATMLFVYVLVCYFFAFSIAIRSRQFVIFLIANVFVLGYMLDFVLLREVGKVGLVLLVLVVIALLGAHSAFALMYAPDSTPLSTSEQASSKKPSNAMALWCNALGLSLVLSALVLCVGIARLFSRLGYMDFGTLELAFLAFITACLFALPALTRFARYPISPLYLSLPIPFSVLMLCFVIKAAGASTLVALGFMVGVAAGLYVYVRFRDLACGLESTCKSTSGAKVDSSNDSASAECVDCHADFQSARNDRKNTTIEKMDSKKSWDSKRSCNSSPQAESLAKDSNVARMRVWYLWLMSFSALCFLLLSTQIACLDWIESAGKYAMWILGLGVFGWVYRAVVVYGLTPYRDVLLLVSAFGALGALGLIGDDLLHTLPQTMRVSLLWLASGILLALLGRTKILPRGISGFEWVFAGFGLLATWAHIVGVDLLYGLFGGLRGSYLPELCVFMLVSAINLWLFARAVDSPAASPSTSLSTWRRGIFAALAVLLLWEIIALINLCALWIVRHWFMGFDDFYMPRESISRTLAVCVVFAIAFGALTISSIARTKQNLAQQSQLANHSSRQNPLWISFYTRSSLVLFVYGLVGFCSLLLSYKGHTYAYAAAEIDMLQALNQLFVAIIAQVVLIGLAGVLCLCYTKSLATSWHAQGAKDTKDSFTFARFSLQLIANTAALVGIVGALVYVIRLCFAGRGDISFGNIVIGDRSLFYEFGSAGFGEIELYTYSIALVLLGIIMLAGYFISRYKVYKIYAFVLFGAATLKVFFIDTSRLDSLAKIALFVCMGVLFLSVSYLYARLVKKVDSRDQLVG</sequence>
<organism evidence="1 2">
    <name type="scientific">Helicobacter zhangjianzhongii</name>
    <dbReference type="NCBI Taxonomy" id="2974574"/>
    <lineage>
        <taxon>Bacteria</taxon>
        <taxon>Pseudomonadati</taxon>
        <taxon>Campylobacterota</taxon>
        <taxon>Epsilonproteobacteria</taxon>
        <taxon>Campylobacterales</taxon>
        <taxon>Helicobacteraceae</taxon>
        <taxon>Helicobacter</taxon>
    </lineage>
</organism>
<name>A0ACC6FUM4_9HELI</name>
<dbReference type="Proteomes" id="UP001173802">
    <property type="component" value="Unassembled WGS sequence"/>
</dbReference>
<protein>
    <submittedName>
        <fullName evidence="1">DUF2339 domain-containing protein</fullName>
    </submittedName>
</protein>
<dbReference type="EMBL" id="JANURN010000009">
    <property type="protein sequence ID" value="MDL0082820.1"/>
    <property type="molecule type" value="Genomic_DNA"/>
</dbReference>